<keyword evidence="3" id="KW-1185">Reference proteome</keyword>
<reference evidence="2 3" key="1">
    <citation type="submission" date="2017-07" db="EMBL/GenBank/DDBJ databases">
        <title>Complete genome sequence of Oryzomicrobium terrae TPP412.</title>
        <authorList>
            <person name="Chiu L.-W."/>
            <person name="Lo K.-J."/>
            <person name="Tsai Y.-M."/>
            <person name="Lin S.-S."/>
            <person name="Kuo C.-H."/>
            <person name="Liu C.-T."/>
        </authorList>
    </citation>
    <scope>NUCLEOTIDE SEQUENCE [LARGE SCALE GENOMIC DNA]</scope>
    <source>
        <strain evidence="2 3">TPP412</strain>
    </source>
</reference>
<proteinExistence type="predicted"/>
<protein>
    <recommendedName>
        <fullName evidence="4">Transmembrane protein</fullName>
    </recommendedName>
</protein>
<organism evidence="2 3">
    <name type="scientific">Oryzomicrobium terrae</name>
    <dbReference type="NCBI Taxonomy" id="1735038"/>
    <lineage>
        <taxon>Bacteria</taxon>
        <taxon>Pseudomonadati</taxon>
        <taxon>Pseudomonadota</taxon>
        <taxon>Betaproteobacteria</taxon>
        <taxon>Rhodocyclales</taxon>
        <taxon>Rhodocyclaceae</taxon>
        <taxon>Oryzomicrobium</taxon>
    </lineage>
</organism>
<keyword evidence="1" id="KW-0812">Transmembrane</keyword>
<evidence type="ECO:0000313" key="3">
    <source>
        <dbReference type="Proteomes" id="UP000323671"/>
    </source>
</evidence>
<dbReference type="PROSITE" id="PS51257">
    <property type="entry name" value="PROKAR_LIPOPROTEIN"/>
    <property type="match status" value="1"/>
</dbReference>
<evidence type="ECO:0000313" key="2">
    <source>
        <dbReference type="EMBL" id="QEL65995.1"/>
    </source>
</evidence>
<keyword evidence="1" id="KW-1133">Transmembrane helix</keyword>
<feature type="transmembrane region" description="Helical" evidence="1">
    <location>
        <begin position="6"/>
        <end position="25"/>
    </location>
</feature>
<keyword evidence="1" id="KW-0472">Membrane</keyword>
<dbReference type="RefSeq" id="WP_149426007.1">
    <property type="nucleotide sequence ID" value="NZ_CP022579.1"/>
</dbReference>
<sequence>MLVLRILAVLVIIGVAGCVGAYFVTADRRYLTIAFRLFRWALIVALGFFGLLLLERVAVVAPLPF</sequence>
<name>A0A5C1EB79_9RHOO</name>
<dbReference type="Proteomes" id="UP000323671">
    <property type="component" value="Chromosome"/>
</dbReference>
<evidence type="ECO:0008006" key="4">
    <source>
        <dbReference type="Google" id="ProtNLM"/>
    </source>
</evidence>
<dbReference type="AlphaFoldDB" id="A0A5C1EB79"/>
<gene>
    <name evidence="2" type="ORF">OTERR_25190</name>
</gene>
<feature type="transmembrane region" description="Helical" evidence="1">
    <location>
        <begin position="37"/>
        <end position="54"/>
    </location>
</feature>
<dbReference type="KEGG" id="otr:OTERR_25190"/>
<dbReference type="EMBL" id="CP022579">
    <property type="protein sequence ID" value="QEL65995.1"/>
    <property type="molecule type" value="Genomic_DNA"/>
</dbReference>
<evidence type="ECO:0000256" key="1">
    <source>
        <dbReference type="SAM" id="Phobius"/>
    </source>
</evidence>
<accession>A0A5C1EB79</accession>